<organism evidence="3 4">
    <name type="scientific">Floridaenema evergladense BLCC-F167</name>
    <dbReference type="NCBI Taxonomy" id="3153639"/>
    <lineage>
        <taxon>Bacteria</taxon>
        <taxon>Bacillati</taxon>
        <taxon>Cyanobacteriota</taxon>
        <taxon>Cyanophyceae</taxon>
        <taxon>Oscillatoriophycideae</taxon>
        <taxon>Aerosakkonematales</taxon>
        <taxon>Aerosakkonemataceae</taxon>
        <taxon>Floridanema</taxon>
        <taxon>Floridanema evergladense</taxon>
    </lineage>
</organism>
<evidence type="ECO:0000313" key="4">
    <source>
        <dbReference type="Proteomes" id="UP001576780"/>
    </source>
</evidence>
<name>A0ABV4WD06_9CYAN</name>
<protein>
    <submittedName>
        <fullName evidence="3">Uncharacterized protein</fullName>
    </submittedName>
</protein>
<dbReference type="Proteomes" id="UP001576780">
    <property type="component" value="Unassembled WGS sequence"/>
</dbReference>
<accession>A0ABV4WD06</accession>
<evidence type="ECO:0000256" key="2">
    <source>
        <dbReference type="SAM" id="Phobius"/>
    </source>
</evidence>
<dbReference type="RefSeq" id="WP_413275432.1">
    <property type="nucleotide sequence ID" value="NZ_JBHFNT010000004.1"/>
</dbReference>
<dbReference type="EMBL" id="JBHFNT010000004">
    <property type="protein sequence ID" value="MFB2832956.1"/>
    <property type="molecule type" value="Genomic_DNA"/>
</dbReference>
<keyword evidence="2" id="KW-0812">Transmembrane</keyword>
<keyword evidence="2" id="KW-1133">Transmembrane helix</keyword>
<feature type="transmembrane region" description="Helical" evidence="2">
    <location>
        <begin position="15"/>
        <end position="36"/>
    </location>
</feature>
<evidence type="ECO:0000256" key="1">
    <source>
        <dbReference type="SAM" id="Coils"/>
    </source>
</evidence>
<comment type="caution">
    <text evidence="3">The sequence shown here is derived from an EMBL/GenBank/DDBJ whole genome shotgun (WGS) entry which is preliminary data.</text>
</comment>
<keyword evidence="1" id="KW-0175">Coiled coil</keyword>
<gene>
    <name evidence="3" type="ORF">ACE1CA_00325</name>
</gene>
<keyword evidence="4" id="KW-1185">Reference proteome</keyword>
<keyword evidence="2" id="KW-0472">Membrane</keyword>
<feature type="coiled-coil region" evidence="1">
    <location>
        <begin position="58"/>
        <end position="85"/>
    </location>
</feature>
<proteinExistence type="predicted"/>
<evidence type="ECO:0000313" key="3">
    <source>
        <dbReference type="EMBL" id="MFB2832956.1"/>
    </source>
</evidence>
<reference evidence="3 4" key="1">
    <citation type="submission" date="2024-09" db="EMBL/GenBank/DDBJ databases">
        <title>Floridaenema gen nov. (Aerosakkonemataceae, Aerosakkonematales ord. nov., Cyanobacteria) from benthic tropical and subtropical fresh waters, with the description of four new species.</title>
        <authorList>
            <person name="Moretto J.A."/>
            <person name="Berthold D.E."/>
            <person name="Lefler F.W."/>
            <person name="Huang I.-S."/>
            <person name="Laughinghouse H. IV."/>
        </authorList>
    </citation>
    <scope>NUCLEOTIDE SEQUENCE [LARGE SCALE GENOMIC DNA]</scope>
    <source>
        <strain evidence="3 4">BLCC-F167</strain>
    </source>
</reference>
<sequence length="90" mass="10158">MLTSQANEGGFLKQILIAALFVGGLCAVVVAFSFFIEKYHNDEVVRLRSNNLQLVGDNNKLRETNKRLTQQLTAKTERLNKVKIAMEGYK</sequence>